<evidence type="ECO:0000256" key="4">
    <source>
        <dbReference type="ARBA" id="ARBA00022884"/>
    </source>
</evidence>
<dbReference type="PANTHER" id="PTHR11760:SF19">
    <property type="entry name" value="SMALL RIBOSOMAL SUBUNIT PROTEIN US3C"/>
    <property type="match status" value="1"/>
</dbReference>
<dbReference type="GO" id="GO:0003735">
    <property type="term" value="F:structural constituent of ribosome"/>
    <property type="evidence" value="ECO:0007669"/>
    <property type="project" value="InterPro"/>
</dbReference>
<comment type="similarity">
    <text evidence="1 10">Belongs to the universal ribosomal protein uS3 family.</text>
</comment>
<dbReference type="GO" id="GO:0019843">
    <property type="term" value="F:rRNA binding"/>
    <property type="evidence" value="ECO:0007669"/>
    <property type="project" value="UniProtKB-KW"/>
</dbReference>
<dbReference type="InterPro" id="IPR004087">
    <property type="entry name" value="KH_dom"/>
</dbReference>
<keyword evidence="6 10" id="KW-0687">Ribonucleoprotein</keyword>
<gene>
    <name evidence="12" type="primary">rps3</name>
    <name evidence="12" type="ORF">Schim_196</name>
</gene>
<evidence type="ECO:0000256" key="5">
    <source>
        <dbReference type="ARBA" id="ARBA00022980"/>
    </source>
</evidence>
<evidence type="ECO:0000256" key="10">
    <source>
        <dbReference type="RuleBase" id="RU003624"/>
    </source>
</evidence>
<dbReference type="InterPro" id="IPR018280">
    <property type="entry name" value="Ribosomal_uS3_CS"/>
</dbReference>
<evidence type="ECO:0000256" key="3">
    <source>
        <dbReference type="ARBA" id="ARBA00022730"/>
    </source>
</evidence>
<dbReference type="Pfam" id="PF00189">
    <property type="entry name" value="Ribosomal_S3_C"/>
    <property type="match status" value="1"/>
</dbReference>
<evidence type="ECO:0000256" key="8">
    <source>
        <dbReference type="ARBA" id="ARBA00035473"/>
    </source>
</evidence>
<dbReference type="InterPro" id="IPR036419">
    <property type="entry name" value="Ribosomal_S3_C_sf"/>
</dbReference>
<dbReference type="SUPFAM" id="SSF54814">
    <property type="entry name" value="Prokaryotic type KH domain (KH-domain type II)"/>
    <property type="match status" value="1"/>
</dbReference>
<dbReference type="InterPro" id="IPR001351">
    <property type="entry name" value="Ribosomal_uS3_C"/>
</dbReference>
<accession>A0A1C9C917</accession>
<dbReference type="RefSeq" id="YP_009295942.1">
    <property type="nucleotide sequence ID" value="NC_031168.1"/>
</dbReference>
<proteinExistence type="inferred from homology"/>
<dbReference type="PROSITE" id="PS00548">
    <property type="entry name" value="RIBOSOMAL_S3"/>
    <property type="match status" value="1"/>
</dbReference>
<dbReference type="PANTHER" id="PTHR11760">
    <property type="entry name" value="30S/40S RIBOSOMAL PROTEIN S3"/>
    <property type="match status" value="1"/>
</dbReference>
<dbReference type="GeneID" id="29071327"/>
<dbReference type="InterPro" id="IPR005704">
    <property type="entry name" value="Ribosomal_uS3_bac-typ"/>
</dbReference>
<dbReference type="InterPro" id="IPR009019">
    <property type="entry name" value="KH_sf_prok-type"/>
</dbReference>
<evidence type="ECO:0000313" key="12">
    <source>
        <dbReference type="EMBL" id="AOM64877.1"/>
    </source>
</evidence>
<dbReference type="InterPro" id="IPR004044">
    <property type="entry name" value="KH_dom_type_2"/>
</dbReference>
<dbReference type="CDD" id="cd02412">
    <property type="entry name" value="KH-II_30S_S3"/>
    <property type="match status" value="1"/>
</dbReference>
<dbReference type="NCBIfam" id="TIGR01009">
    <property type="entry name" value="rpsC_bact"/>
    <property type="match status" value="1"/>
</dbReference>
<dbReference type="EMBL" id="KX284711">
    <property type="protein sequence ID" value="AOM64877.1"/>
    <property type="molecule type" value="Genomic_DNA"/>
</dbReference>
<dbReference type="FunFam" id="3.30.300.20:FF:000001">
    <property type="entry name" value="30S ribosomal protein S3"/>
    <property type="match status" value="1"/>
</dbReference>
<keyword evidence="12" id="KW-0934">Plastid</keyword>
<evidence type="ECO:0000256" key="9">
    <source>
        <dbReference type="PROSITE-ProRule" id="PRU00118"/>
    </source>
</evidence>
<dbReference type="InterPro" id="IPR015946">
    <property type="entry name" value="KH_dom-like_a/b"/>
</dbReference>
<evidence type="ECO:0000256" key="7">
    <source>
        <dbReference type="ARBA" id="ARBA00035154"/>
    </source>
</evidence>
<dbReference type="SMART" id="SM00322">
    <property type="entry name" value="KH"/>
    <property type="match status" value="1"/>
</dbReference>
<evidence type="ECO:0000259" key="11">
    <source>
        <dbReference type="PROSITE" id="PS50823"/>
    </source>
</evidence>
<dbReference type="InterPro" id="IPR057258">
    <property type="entry name" value="Ribosomal_uS3"/>
</dbReference>
<dbReference type="GO" id="GO:0006412">
    <property type="term" value="P:translation"/>
    <property type="evidence" value="ECO:0007669"/>
    <property type="project" value="InterPro"/>
</dbReference>
<keyword evidence="4 9" id="KW-0694">RNA-binding</keyword>
<sequence>MGQKTHPSGFRIGITQKHKSAWCSSMKLYPQRLKEDYIIRSYIEQTLNKASIALIYIERKVDQIEIAIHTARPGIVLGRMGTGIENLRKELQSKLQDNKQIRINVIEITEPDAEATLLAEFIVQQLEKRIAFRRAVRQGIQRSQKTYIKGIKIQVSGRLNGAEIARSEWIREGRVPLQTLRADIDYAYKTAKTIYGILGVKVWLFKGEHLPKSNSPHNNSIDLN</sequence>
<dbReference type="Gene3D" id="3.30.300.20">
    <property type="match status" value="1"/>
</dbReference>
<dbReference type="AlphaFoldDB" id="A0A1C9C917"/>
<evidence type="ECO:0000256" key="2">
    <source>
        <dbReference type="ARBA" id="ARBA00011458"/>
    </source>
</evidence>
<dbReference type="HAMAP" id="MF_01309_B">
    <property type="entry name" value="Ribosomal_uS3_B"/>
    <property type="match status" value="1"/>
</dbReference>
<organism evidence="12">
    <name type="scientific">Schimmelmannia schousboei</name>
    <dbReference type="NCBI Taxonomy" id="173468"/>
    <lineage>
        <taxon>Eukaryota</taxon>
        <taxon>Rhodophyta</taxon>
        <taxon>Florideophyceae</taxon>
        <taxon>Rhodymeniophycidae</taxon>
        <taxon>Acrosymphytales</taxon>
        <taxon>Schimmelmanniaceae</taxon>
        <taxon>Schimmelmannia</taxon>
    </lineage>
</organism>
<dbReference type="SUPFAM" id="SSF54821">
    <property type="entry name" value="Ribosomal protein S3 C-terminal domain"/>
    <property type="match status" value="1"/>
</dbReference>
<dbReference type="Pfam" id="PF07650">
    <property type="entry name" value="KH_2"/>
    <property type="match status" value="1"/>
</dbReference>
<comment type="subunit">
    <text evidence="2">Part of the 30S ribosomal subunit.</text>
</comment>
<dbReference type="GO" id="GO:0022627">
    <property type="term" value="C:cytosolic small ribosomal subunit"/>
    <property type="evidence" value="ECO:0007669"/>
    <property type="project" value="TreeGrafter"/>
</dbReference>
<dbReference type="PROSITE" id="PS50823">
    <property type="entry name" value="KH_TYPE_2"/>
    <property type="match status" value="1"/>
</dbReference>
<keyword evidence="5 10" id="KW-0689">Ribosomal protein</keyword>
<feature type="domain" description="KH type-2" evidence="11">
    <location>
        <begin position="39"/>
        <end position="109"/>
    </location>
</feature>
<name>A0A1C9C917_9FLOR</name>
<keyword evidence="3" id="KW-0699">rRNA-binding</keyword>
<geneLocation type="plastid" evidence="12"/>
<evidence type="ECO:0000256" key="6">
    <source>
        <dbReference type="ARBA" id="ARBA00023274"/>
    </source>
</evidence>
<reference evidence="12" key="1">
    <citation type="journal article" date="2016" name="BMC Biol.">
        <title>Parallel evolution of highly conserved plastid genome architecture in red seaweeds and seed plants.</title>
        <authorList>
            <person name="Lee J."/>
            <person name="Cho C.H."/>
            <person name="Park S.I."/>
            <person name="Choi J.W."/>
            <person name="Song H.S."/>
            <person name="West J.A."/>
            <person name="Bhattacharya D."/>
            <person name="Yoon H.S."/>
        </authorList>
    </citation>
    <scope>NUCLEOTIDE SEQUENCE</scope>
</reference>
<dbReference type="Gene3D" id="3.30.1140.32">
    <property type="entry name" value="Ribosomal protein S3, C-terminal domain"/>
    <property type="match status" value="1"/>
</dbReference>
<evidence type="ECO:0000256" key="1">
    <source>
        <dbReference type="ARBA" id="ARBA00010761"/>
    </source>
</evidence>
<protein>
    <recommendedName>
        <fullName evidence="7">Small ribosomal subunit protein uS3c</fullName>
    </recommendedName>
    <alternativeName>
        <fullName evidence="8">30S ribosomal protein S3, chloroplastic</fullName>
    </alternativeName>
</protein>